<feature type="transmembrane region" description="Helical" evidence="1">
    <location>
        <begin position="88"/>
        <end position="108"/>
    </location>
</feature>
<protein>
    <submittedName>
        <fullName evidence="2">Uncharacterized protein</fullName>
    </submittedName>
</protein>
<sequence>MKEYLGQSALINLAVATMVLGYSILLHHIFDVLEARFALIRYINQRQPLDGLAVAFDLYLQNTYDYYTKYINSPVSQKKGIRRSLNTGLAIGGVIALVGIWVFLMITLTP</sequence>
<proteinExistence type="predicted"/>
<comment type="caution">
    <text evidence="2">The sequence shown here is derived from an EMBL/GenBank/DDBJ whole genome shotgun (WGS) entry which is preliminary data.</text>
</comment>
<dbReference type="RefSeq" id="WP_302049940.1">
    <property type="nucleotide sequence ID" value="NZ_JAMJEV010000024.1"/>
</dbReference>
<dbReference type="Proteomes" id="UP001176021">
    <property type="component" value="Unassembled WGS sequence"/>
</dbReference>
<gene>
    <name evidence="2" type="ORF">M8H41_21070</name>
</gene>
<keyword evidence="3" id="KW-1185">Reference proteome</keyword>
<name>A0ABT8QVE6_9FIRM</name>
<dbReference type="EMBL" id="JAMJEV010000024">
    <property type="protein sequence ID" value="MDO0825321.1"/>
    <property type="molecule type" value="Genomic_DNA"/>
</dbReference>
<reference evidence="2" key="1">
    <citation type="submission" date="2022-05" db="EMBL/GenBank/DDBJ databases">
        <title>Expanded diversity of anoxic marine methylotrophy in a Black Sea sulfate reducing microorganism.</title>
        <authorList>
            <person name="Fischer P.Q."/>
            <person name="Stams A.J.M."/>
            <person name="Villanueva L."/>
            <person name="Sousa D.Z."/>
        </authorList>
    </citation>
    <scope>NUCLEOTIDE SEQUENCE</scope>
    <source>
        <strain evidence="2">P130</strain>
    </source>
</reference>
<keyword evidence="1" id="KW-0812">Transmembrane</keyword>
<evidence type="ECO:0000313" key="3">
    <source>
        <dbReference type="Proteomes" id="UP001176021"/>
    </source>
</evidence>
<evidence type="ECO:0000313" key="2">
    <source>
        <dbReference type="EMBL" id="MDO0825321.1"/>
    </source>
</evidence>
<evidence type="ECO:0000256" key="1">
    <source>
        <dbReference type="SAM" id="Phobius"/>
    </source>
</evidence>
<keyword evidence="1" id="KW-0472">Membrane</keyword>
<organism evidence="2 3">
    <name type="scientific">Desulfosporosinus nitroreducens</name>
    <dbReference type="NCBI Taxonomy" id="2018668"/>
    <lineage>
        <taxon>Bacteria</taxon>
        <taxon>Bacillati</taxon>
        <taxon>Bacillota</taxon>
        <taxon>Clostridia</taxon>
        <taxon>Eubacteriales</taxon>
        <taxon>Desulfitobacteriaceae</taxon>
        <taxon>Desulfosporosinus</taxon>
    </lineage>
</organism>
<keyword evidence="1" id="KW-1133">Transmembrane helix</keyword>
<accession>A0ABT8QVE6</accession>
<feature type="transmembrane region" description="Helical" evidence="1">
    <location>
        <begin position="6"/>
        <end position="26"/>
    </location>
</feature>